<dbReference type="InParanoid" id="C3ZL18"/>
<feature type="transmembrane region" description="Helical" evidence="6">
    <location>
        <begin position="194"/>
        <end position="218"/>
    </location>
</feature>
<dbReference type="GO" id="GO:0004930">
    <property type="term" value="F:G protein-coupled receptor activity"/>
    <property type="evidence" value="ECO:0007669"/>
    <property type="project" value="InterPro"/>
</dbReference>
<evidence type="ECO:0000256" key="3">
    <source>
        <dbReference type="ARBA" id="ARBA00022692"/>
    </source>
</evidence>
<reference evidence="8" key="1">
    <citation type="journal article" date="2008" name="Nature">
        <title>The amphioxus genome and the evolution of the chordate karyotype.</title>
        <authorList>
            <consortium name="US DOE Joint Genome Institute (JGI-PGF)"/>
            <person name="Putnam N.H."/>
            <person name="Butts T."/>
            <person name="Ferrier D.E.K."/>
            <person name="Furlong R.F."/>
            <person name="Hellsten U."/>
            <person name="Kawashima T."/>
            <person name="Robinson-Rechavi M."/>
            <person name="Shoguchi E."/>
            <person name="Terry A."/>
            <person name="Yu J.-K."/>
            <person name="Benito-Gutierrez E.L."/>
            <person name="Dubchak I."/>
            <person name="Garcia-Fernandez J."/>
            <person name="Gibson-Brown J.J."/>
            <person name="Grigoriev I.V."/>
            <person name="Horton A.C."/>
            <person name="de Jong P.J."/>
            <person name="Jurka J."/>
            <person name="Kapitonov V.V."/>
            <person name="Kohara Y."/>
            <person name="Kuroki Y."/>
            <person name="Lindquist E."/>
            <person name="Lucas S."/>
            <person name="Osoegawa K."/>
            <person name="Pennacchio L.A."/>
            <person name="Salamov A.A."/>
            <person name="Satou Y."/>
            <person name="Sauka-Spengler T."/>
            <person name="Schmutz J."/>
            <person name="Shin-I T."/>
            <person name="Toyoda A."/>
            <person name="Bronner-Fraser M."/>
            <person name="Fujiyama A."/>
            <person name="Holland L.Z."/>
            <person name="Holland P.W.H."/>
            <person name="Satoh N."/>
            <person name="Rokhsar D.S."/>
        </authorList>
    </citation>
    <scope>NUCLEOTIDE SEQUENCE [LARGE SCALE GENOMIC DNA]</scope>
    <source>
        <strain evidence="8">S238N-H82</strain>
        <tissue evidence="8">Testes</tissue>
    </source>
</reference>
<dbReference type="Gene3D" id="1.20.1070.10">
    <property type="entry name" value="Rhodopsin 7-helix transmembrane proteins"/>
    <property type="match status" value="1"/>
</dbReference>
<feature type="transmembrane region" description="Helical" evidence="6">
    <location>
        <begin position="121"/>
        <end position="142"/>
    </location>
</feature>
<keyword evidence="4 6" id="KW-1133">Transmembrane helix</keyword>
<dbReference type="PANTHER" id="PTHR22750">
    <property type="entry name" value="G-PROTEIN COUPLED RECEPTOR"/>
    <property type="match status" value="1"/>
</dbReference>
<gene>
    <name evidence="8" type="ORF">BRAFLDRAFT_89491</name>
</gene>
<dbReference type="SUPFAM" id="SSF81321">
    <property type="entry name" value="Family A G protein-coupled receptor-like"/>
    <property type="match status" value="1"/>
</dbReference>
<evidence type="ECO:0000256" key="6">
    <source>
        <dbReference type="SAM" id="Phobius"/>
    </source>
</evidence>
<accession>C3ZL18</accession>
<keyword evidence="2" id="KW-1003">Cell membrane</keyword>
<sequence length="428" mass="49206">MLPMVTVSLNNGCHYVLLSGPLQSGLAGTSFLPFSPPLQTASKSSTSQESHNLPQTRICSTMFNNSSDPWMLTDQTSAPEFADLLSCYRWYMQNNTASIAQADEACSMHEDLVGLGTGEGIVSLLAGLITIISNAAVILGIVSTRELRTPVYFFLANLAMADVFAGIGLLYRTVGYTGHNLMYDFNLNYFNFVVFSQMTSASALSLLSVNSYVAFWLLPLLLMAVCMSHPDACARRIGPVIFSSFSLNSLINPMATLYRTAELRNAIWEKLTGIHQTLVTVIRRNHWLQMNSLQWETKFRTKLEQEVPQTYRKVLHVETNKPHQVWLQMNSLRWETRTKQEQEMPQTYRKVLKMETDKTHQVWLQMNSLWWETKFRTKLEQEMPQIYRKILHVETNKPHQVWLQMNSLQWKTRTKLEQEMPQTYRKVL</sequence>
<name>C3ZL18_BRAFL</name>
<feature type="transmembrane region" description="Helical" evidence="6">
    <location>
        <begin position="154"/>
        <end position="174"/>
    </location>
</feature>
<dbReference type="PROSITE" id="PS50262">
    <property type="entry name" value="G_PROTEIN_RECEP_F1_2"/>
    <property type="match status" value="1"/>
</dbReference>
<evidence type="ECO:0000313" key="8">
    <source>
        <dbReference type="EMBL" id="EEN46700.1"/>
    </source>
</evidence>
<dbReference type="GO" id="GO:0005886">
    <property type="term" value="C:plasma membrane"/>
    <property type="evidence" value="ECO:0007669"/>
    <property type="project" value="UniProtKB-SubCell"/>
</dbReference>
<evidence type="ECO:0000259" key="7">
    <source>
        <dbReference type="PROSITE" id="PS50262"/>
    </source>
</evidence>
<feature type="domain" description="G-protein coupled receptors family 1 profile" evidence="7">
    <location>
        <begin position="133"/>
        <end position="220"/>
    </location>
</feature>
<organism>
    <name type="scientific">Branchiostoma floridae</name>
    <name type="common">Florida lancelet</name>
    <name type="synonym">Amphioxus</name>
    <dbReference type="NCBI Taxonomy" id="7739"/>
    <lineage>
        <taxon>Eukaryota</taxon>
        <taxon>Metazoa</taxon>
        <taxon>Chordata</taxon>
        <taxon>Cephalochordata</taxon>
        <taxon>Leptocardii</taxon>
        <taxon>Amphioxiformes</taxon>
        <taxon>Branchiostomatidae</taxon>
        <taxon>Branchiostoma</taxon>
    </lineage>
</organism>
<dbReference type="EMBL" id="GG666640">
    <property type="protein sequence ID" value="EEN46700.1"/>
    <property type="molecule type" value="Genomic_DNA"/>
</dbReference>
<evidence type="ECO:0000256" key="1">
    <source>
        <dbReference type="ARBA" id="ARBA00004651"/>
    </source>
</evidence>
<dbReference type="PRINTS" id="PR00237">
    <property type="entry name" value="GPCRRHODOPSN"/>
</dbReference>
<dbReference type="AlphaFoldDB" id="C3ZL18"/>
<dbReference type="InterPro" id="IPR017452">
    <property type="entry name" value="GPCR_Rhodpsn_7TM"/>
</dbReference>
<keyword evidence="3 6" id="KW-0812">Transmembrane</keyword>
<evidence type="ECO:0000256" key="2">
    <source>
        <dbReference type="ARBA" id="ARBA00022475"/>
    </source>
</evidence>
<proteinExistence type="predicted"/>
<evidence type="ECO:0000256" key="5">
    <source>
        <dbReference type="ARBA" id="ARBA00023136"/>
    </source>
</evidence>
<comment type="subcellular location">
    <subcellularLocation>
        <location evidence="1">Cell membrane</location>
        <topology evidence="1">Multi-pass membrane protein</topology>
    </subcellularLocation>
</comment>
<protein>
    <recommendedName>
        <fullName evidence="7">G-protein coupled receptors family 1 profile domain-containing protein</fullName>
    </recommendedName>
</protein>
<keyword evidence="5 6" id="KW-0472">Membrane</keyword>
<evidence type="ECO:0000256" key="4">
    <source>
        <dbReference type="ARBA" id="ARBA00022989"/>
    </source>
</evidence>
<dbReference type="InterPro" id="IPR000276">
    <property type="entry name" value="GPCR_Rhodpsn"/>
</dbReference>